<keyword evidence="3" id="KW-0812">Transmembrane</keyword>
<dbReference type="PANTHER" id="PTHR45138:SF9">
    <property type="entry name" value="DIGUANYLATE CYCLASE DGCM-RELATED"/>
    <property type="match status" value="1"/>
</dbReference>
<comment type="catalytic activity">
    <reaction evidence="2">
        <text>2 GTP = 3',3'-c-di-GMP + 2 diphosphate</text>
        <dbReference type="Rhea" id="RHEA:24898"/>
        <dbReference type="ChEBI" id="CHEBI:33019"/>
        <dbReference type="ChEBI" id="CHEBI:37565"/>
        <dbReference type="ChEBI" id="CHEBI:58805"/>
        <dbReference type="EC" id="2.7.7.65"/>
    </reaction>
</comment>
<dbReference type="Gene3D" id="3.30.70.270">
    <property type="match status" value="1"/>
</dbReference>
<dbReference type="OrthoDB" id="9813903at2"/>
<reference evidence="5 6" key="1">
    <citation type="submission" date="2018-04" db="EMBL/GenBank/DDBJ databases">
        <title>Massilia violaceinigra sp. nov., a novel purple-pigmented bacterium isolated from Tianshan glacier, Xinjiang, China.</title>
        <authorList>
            <person name="Wang H."/>
        </authorList>
    </citation>
    <scope>NUCLEOTIDE SEQUENCE [LARGE SCALE GENOMIC DNA]</scope>
    <source>
        <strain evidence="5 6">B448-2</strain>
    </source>
</reference>
<dbReference type="NCBIfam" id="TIGR00254">
    <property type="entry name" value="GGDEF"/>
    <property type="match status" value="1"/>
</dbReference>
<name>A0A2U2HKK8_9BURK</name>
<evidence type="ECO:0000256" key="3">
    <source>
        <dbReference type="SAM" id="Phobius"/>
    </source>
</evidence>
<organism evidence="5 6">
    <name type="scientific">Massilia glaciei</name>
    <dbReference type="NCBI Taxonomy" id="1524097"/>
    <lineage>
        <taxon>Bacteria</taxon>
        <taxon>Pseudomonadati</taxon>
        <taxon>Pseudomonadota</taxon>
        <taxon>Betaproteobacteria</taxon>
        <taxon>Burkholderiales</taxon>
        <taxon>Oxalobacteraceae</taxon>
        <taxon>Telluria group</taxon>
        <taxon>Massilia</taxon>
    </lineage>
</organism>
<dbReference type="InterPro" id="IPR000160">
    <property type="entry name" value="GGDEF_dom"/>
</dbReference>
<dbReference type="InterPro" id="IPR029787">
    <property type="entry name" value="Nucleotide_cyclase"/>
</dbReference>
<dbReference type="EMBL" id="PXWF02000211">
    <property type="protein sequence ID" value="PWF47992.1"/>
    <property type="molecule type" value="Genomic_DNA"/>
</dbReference>
<evidence type="ECO:0000313" key="5">
    <source>
        <dbReference type="EMBL" id="PWF47992.1"/>
    </source>
</evidence>
<feature type="transmembrane region" description="Helical" evidence="3">
    <location>
        <begin position="134"/>
        <end position="150"/>
    </location>
</feature>
<evidence type="ECO:0000259" key="4">
    <source>
        <dbReference type="PROSITE" id="PS50887"/>
    </source>
</evidence>
<keyword evidence="3" id="KW-1133">Transmembrane helix</keyword>
<dbReference type="FunFam" id="3.30.70.270:FF:000001">
    <property type="entry name" value="Diguanylate cyclase domain protein"/>
    <property type="match status" value="1"/>
</dbReference>
<dbReference type="GO" id="GO:0052621">
    <property type="term" value="F:diguanylate cyclase activity"/>
    <property type="evidence" value="ECO:0007669"/>
    <property type="project" value="UniProtKB-EC"/>
</dbReference>
<comment type="caution">
    <text evidence="5">The sequence shown here is derived from an EMBL/GenBank/DDBJ whole genome shotgun (WGS) entry which is preliminary data.</text>
</comment>
<dbReference type="CDD" id="cd01949">
    <property type="entry name" value="GGDEF"/>
    <property type="match status" value="1"/>
</dbReference>
<evidence type="ECO:0000256" key="2">
    <source>
        <dbReference type="ARBA" id="ARBA00034247"/>
    </source>
</evidence>
<sequence length="366" mass="40294">MDSAFTRQWSLPPEDEATFNAQHNAMIAPMLAVLGPFFGVSILLFTVWDYLIDPGRAGATFLTRLLLVCAGASAYFPTGLRWSPVQRCAMIYATHAGAITVTAAMLEDGLLYGLAGITACLFMVSAIAIRLRTFFLIIGPPAAAFFVLSSKEMTTLGFVNGAILYTFSVVMAAILMLAIRVFRQRAFLSEKKLLYSSRHDSMTGACNQAYLTELAEREMAVAKRHARPLAVAMLDIDHFKRVNDVYGHAVGDEVIRQLVDTCKRSIRSIDHFGRMGGEEFVCVMPETSVQEALTCAERMRRNIEQVRVDTAQGVLSFTASFGVAVLTPRHPRWSDLLSDADTAMYRAKNTGRNRVALAFGEPPSAR</sequence>
<dbReference type="Proteomes" id="UP000241421">
    <property type="component" value="Unassembled WGS sequence"/>
</dbReference>
<feature type="transmembrane region" description="Helical" evidence="3">
    <location>
        <begin position="57"/>
        <end position="76"/>
    </location>
</feature>
<dbReference type="EC" id="2.7.7.65" evidence="1"/>
<keyword evidence="3" id="KW-0472">Membrane</keyword>
<evidence type="ECO:0000256" key="1">
    <source>
        <dbReference type="ARBA" id="ARBA00012528"/>
    </source>
</evidence>
<proteinExistence type="predicted"/>
<keyword evidence="6" id="KW-1185">Reference proteome</keyword>
<dbReference type="Pfam" id="PF00990">
    <property type="entry name" value="GGDEF"/>
    <property type="match status" value="1"/>
</dbReference>
<feature type="transmembrane region" description="Helical" evidence="3">
    <location>
        <begin position="162"/>
        <end position="182"/>
    </location>
</feature>
<dbReference type="SUPFAM" id="SSF55073">
    <property type="entry name" value="Nucleotide cyclase"/>
    <property type="match status" value="1"/>
</dbReference>
<gene>
    <name evidence="5" type="ORF">C7C56_012975</name>
</gene>
<feature type="domain" description="GGDEF" evidence="4">
    <location>
        <begin position="227"/>
        <end position="360"/>
    </location>
</feature>
<dbReference type="InterPro" id="IPR048431">
    <property type="entry name" value="MASE8"/>
</dbReference>
<evidence type="ECO:0000313" key="6">
    <source>
        <dbReference type="Proteomes" id="UP000241421"/>
    </source>
</evidence>
<dbReference type="InterPro" id="IPR043128">
    <property type="entry name" value="Rev_trsase/Diguanyl_cyclase"/>
</dbReference>
<feature type="transmembrane region" description="Helical" evidence="3">
    <location>
        <begin position="112"/>
        <end position="129"/>
    </location>
</feature>
<protein>
    <recommendedName>
        <fullName evidence="1">diguanylate cyclase</fullName>
        <ecNumber evidence="1">2.7.7.65</ecNumber>
    </recommendedName>
</protein>
<feature type="transmembrane region" description="Helical" evidence="3">
    <location>
        <begin position="31"/>
        <end position="51"/>
    </location>
</feature>
<dbReference type="SMART" id="SM00267">
    <property type="entry name" value="GGDEF"/>
    <property type="match status" value="1"/>
</dbReference>
<accession>A0A2U2HKK8</accession>
<dbReference type="InterPro" id="IPR050469">
    <property type="entry name" value="Diguanylate_Cyclase"/>
</dbReference>
<dbReference type="Pfam" id="PF20968">
    <property type="entry name" value="MASE8"/>
    <property type="match status" value="1"/>
</dbReference>
<dbReference type="PANTHER" id="PTHR45138">
    <property type="entry name" value="REGULATORY COMPONENTS OF SENSORY TRANSDUCTION SYSTEM"/>
    <property type="match status" value="1"/>
</dbReference>
<dbReference type="AlphaFoldDB" id="A0A2U2HKK8"/>
<dbReference type="PROSITE" id="PS50887">
    <property type="entry name" value="GGDEF"/>
    <property type="match status" value="1"/>
</dbReference>
<dbReference type="RefSeq" id="WP_106757810.1">
    <property type="nucleotide sequence ID" value="NZ_PXWF02000211.1"/>
</dbReference>